<keyword evidence="1" id="KW-0812">Transmembrane</keyword>
<dbReference type="Proteomes" id="UP001206013">
    <property type="component" value="Unassembled WGS sequence"/>
</dbReference>
<comment type="caution">
    <text evidence="3">The sequence shown here is derived from an EMBL/GenBank/DDBJ whole genome shotgun (WGS) entry which is preliminary data.</text>
</comment>
<name>A0A1X2YR17_BIFAD</name>
<reference evidence="2" key="2">
    <citation type="submission" date="2022-06" db="EMBL/GenBank/DDBJ databases">
        <title>Isolation of gut microbiota from human fecal samples.</title>
        <authorList>
            <person name="Pamer E.G."/>
            <person name="Barat B."/>
            <person name="Waligurski E."/>
            <person name="Medina S."/>
            <person name="Paddock L."/>
            <person name="Mostad J."/>
        </authorList>
    </citation>
    <scope>NUCLEOTIDE SEQUENCE</scope>
    <source>
        <strain evidence="2">SL.1.01</strain>
    </source>
</reference>
<reference evidence="3 4" key="1">
    <citation type="journal article" date="2016" name="Sci. Rep.">
        <title>Evaluation of genetic diversity among strains of the human gut commensal Bifidobacterium adolescentis.</title>
        <authorList>
            <person name="Duranti S."/>
            <person name="Milani C."/>
            <person name="Lugli G.A."/>
            <person name="Mancabelli L."/>
            <person name="Turroni F."/>
            <person name="Ferrario C."/>
            <person name="Mangifesta M."/>
            <person name="Viappiani A."/>
            <person name="Sanchez B."/>
            <person name="Margolles A."/>
            <person name="van Sinderen D."/>
            <person name="Ventura M."/>
        </authorList>
    </citation>
    <scope>NUCLEOTIDE SEQUENCE [LARGE SCALE GENOMIC DNA]</scope>
    <source>
        <strain evidence="3 4">487B</strain>
    </source>
</reference>
<dbReference type="EMBL" id="LNKD01000008">
    <property type="protein sequence ID" value="OSG84616.1"/>
    <property type="molecule type" value="Genomic_DNA"/>
</dbReference>
<dbReference type="EMBL" id="JANFYM010000012">
    <property type="protein sequence ID" value="MCQ4793646.1"/>
    <property type="molecule type" value="Genomic_DNA"/>
</dbReference>
<gene>
    <name evidence="3" type="ORF">B0487_2103</name>
    <name evidence="2" type="ORF">NE692_09305</name>
</gene>
<dbReference type="RefSeq" id="WP_085393537.1">
    <property type="nucleotide sequence ID" value="NZ_JAHOIY010000004.1"/>
</dbReference>
<evidence type="ECO:0000256" key="1">
    <source>
        <dbReference type="SAM" id="Phobius"/>
    </source>
</evidence>
<dbReference type="AlphaFoldDB" id="A0A1X2YR17"/>
<keyword evidence="1" id="KW-0472">Membrane</keyword>
<organism evidence="3 4">
    <name type="scientific">Bifidobacterium adolescentis</name>
    <dbReference type="NCBI Taxonomy" id="1680"/>
    <lineage>
        <taxon>Bacteria</taxon>
        <taxon>Bacillati</taxon>
        <taxon>Actinomycetota</taxon>
        <taxon>Actinomycetes</taxon>
        <taxon>Bifidobacteriales</taxon>
        <taxon>Bifidobacteriaceae</taxon>
        <taxon>Bifidobacterium</taxon>
    </lineage>
</organism>
<feature type="transmembrane region" description="Helical" evidence="1">
    <location>
        <begin position="23"/>
        <end position="52"/>
    </location>
</feature>
<evidence type="ECO:0000313" key="2">
    <source>
        <dbReference type="EMBL" id="MCQ4793646.1"/>
    </source>
</evidence>
<protein>
    <submittedName>
        <fullName evidence="3">Uncharacterized protein</fullName>
    </submittedName>
</protein>
<dbReference type="Proteomes" id="UP000193377">
    <property type="component" value="Unassembled WGS sequence"/>
</dbReference>
<keyword evidence="1" id="KW-1133">Transmembrane helix</keyword>
<feature type="transmembrane region" description="Helical" evidence="1">
    <location>
        <begin position="59"/>
        <end position="79"/>
    </location>
</feature>
<sequence>MEEVGNQAADTAGRTLGDVLTVFFSWVFTPTGAILTLLMIIICAGSVVFAILQKSTRALMTALTICAFLLFVWIITGVLEVMGLPVREWMKDIAAQMPDIGSLFMEFLRKLVFTATE</sequence>
<accession>A0A1X2YR17</accession>
<evidence type="ECO:0000313" key="3">
    <source>
        <dbReference type="EMBL" id="OSG84616.1"/>
    </source>
</evidence>
<evidence type="ECO:0000313" key="4">
    <source>
        <dbReference type="Proteomes" id="UP000193377"/>
    </source>
</evidence>
<proteinExistence type="predicted"/>